<feature type="short sequence motif" description="HXTX 1" evidence="2">
    <location>
        <begin position="49"/>
        <end position="52"/>
    </location>
</feature>
<dbReference type="KEGG" id="ksd:KS2013_2045"/>
<feature type="short sequence motif" description="HXTX 2" evidence="2">
    <location>
        <begin position="133"/>
        <end position="136"/>
    </location>
</feature>
<dbReference type="SUPFAM" id="SSF55144">
    <property type="entry name" value="LigT-like"/>
    <property type="match status" value="1"/>
</dbReference>
<dbReference type="Gene3D" id="3.90.1140.10">
    <property type="entry name" value="Cyclic phosphodiesterase"/>
    <property type="match status" value="1"/>
</dbReference>
<dbReference type="OrthoDB" id="7061261at2"/>
<sequence>MSSIANSGKNMARLFFAIDLPQHLKNKLELLQQTNPAFMGRAVNPHNFHITLQFLGSVAPDTVDEIIEAVSIPGIRPFSTSIERYAYYPKNEVGCVEVSQGNLKLKDLKNHISRCLADAGLHFAKDRHSFRPHVTLFRECQALSEIEQALDLSFTVDHFCLMQSHQNHKGVYYEVIEEWDTYEPTVKEQFFGIKD</sequence>
<dbReference type="STRING" id="1144748.KS2013_2045"/>
<dbReference type="InterPro" id="IPR009097">
    <property type="entry name" value="Cyclic_Pdiesterase"/>
</dbReference>
<evidence type="ECO:0000313" key="5">
    <source>
        <dbReference type="Proteomes" id="UP000094147"/>
    </source>
</evidence>
<protein>
    <recommendedName>
        <fullName evidence="2">RNA 2',3'-cyclic phosphodiesterase</fullName>
        <shortName evidence="2">RNA 2',3'-CPDase</shortName>
        <ecNumber evidence="2">3.1.4.58</ecNumber>
    </recommendedName>
</protein>
<comment type="catalytic activity">
    <reaction evidence="2">
        <text>a 3'-end 2',3'-cyclophospho-ribonucleotide-RNA + H2O = a 3'-end 2'-phospho-ribonucleotide-RNA + H(+)</text>
        <dbReference type="Rhea" id="RHEA:11828"/>
        <dbReference type="Rhea" id="RHEA-COMP:10464"/>
        <dbReference type="Rhea" id="RHEA-COMP:17353"/>
        <dbReference type="ChEBI" id="CHEBI:15377"/>
        <dbReference type="ChEBI" id="CHEBI:15378"/>
        <dbReference type="ChEBI" id="CHEBI:83064"/>
        <dbReference type="ChEBI" id="CHEBI:173113"/>
        <dbReference type="EC" id="3.1.4.58"/>
    </reaction>
</comment>
<dbReference type="AlphaFoldDB" id="A0A1B3BD84"/>
<dbReference type="InterPro" id="IPR014051">
    <property type="entry name" value="Phosphoesterase_HXTX"/>
</dbReference>
<dbReference type="EC" id="3.1.4.58" evidence="2"/>
<evidence type="ECO:0000313" key="4">
    <source>
        <dbReference type="EMBL" id="AOE50750.1"/>
    </source>
</evidence>
<feature type="domain" description="Phosphoesterase HXTX" evidence="3">
    <location>
        <begin position="18"/>
        <end position="91"/>
    </location>
</feature>
<keyword evidence="5" id="KW-1185">Reference proteome</keyword>
<dbReference type="PANTHER" id="PTHR35561:SF1">
    <property type="entry name" value="RNA 2',3'-CYCLIC PHOSPHODIESTERASE"/>
    <property type="match status" value="1"/>
</dbReference>
<organism evidence="4 5">
    <name type="scientific">Kangiella sediminilitoris</name>
    <dbReference type="NCBI Taxonomy" id="1144748"/>
    <lineage>
        <taxon>Bacteria</taxon>
        <taxon>Pseudomonadati</taxon>
        <taxon>Pseudomonadota</taxon>
        <taxon>Gammaproteobacteria</taxon>
        <taxon>Kangiellales</taxon>
        <taxon>Kangiellaceae</taxon>
        <taxon>Kangiella</taxon>
    </lineage>
</organism>
<reference evidence="5" key="1">
    <citation type="submission" date="2015-08" db="EMBL/GenBank/DDBJ databases">
        <authorList>
            <person name="Kim K.M."/>
        </authorList>
    </citation>
    <scope>NUCLEOTIDE SEQUENCE [LARGE SCALE GENOMIC DNA]</scope>
    <source>
        <strain evidence="5">KCTC 23892</strain>
    </source>
</reference>
<feature type="active site" description="Proton donor" evidence="2">
    <location>
        <position position="49"/>
    </location>
</feature>
<comment type="similarity">
    <text evidence="2">Belongs to the 2H phosphoesterase superfamily. ThpR family.</text>
</comment>
<dbReference type="NCBIfam" id="TIGR02258">
    <property type="entry name" value="2_5_ligase"/>
    <property type="match status" value="1"/>
</dbReference>
<dbReference type="Proteomes" id="UP000094147">
    <property type="component" value="Chromosome"/>
</dbReference>
<proteinExistence type="inferred from homology"/>
<dbReference type="PANTHER" id="PTHR35561">
    <property type="entry name" value="RNA 2',3'-CYCLIC PHOSPHODIESTERASE"/>
    <property type="match status" value="1"/>
</dbReference>
<keyword evidence="1 2" id="KW-0378">Hydrolase</keyword>
<evidence type="ECO:0000259" key="3">
    <source>
        <dbReference type="Pfam" id="PF02834"/>
    </source>
</evidence>
<accession>A0A1B3BD84</accession>
<dbReference type="GO" id="GO:0008664">
    <property type="term" value="F:RNA 2',3'-cyclic 3'-phosphodiesterase activity"/>
    <property type="evidence" value="ECO:0007669"/>
    <property type="project" value="UniProtKB-EC"/>
</dbReference>
<evidence type="ECO:0000256" key="2">
    <source>
        <dbReference type="HAMAP-Rule" id="MF_01940"/>
    </source>
</evidence>
<dbReference type="EMBL" id="CP012418">
    <property type="protein sequence ID" value="AOE50750.1"/>
    <property type="molecule type" value="Genomic_DNA"/>
</dbReference>
<gene>
    <name evidence="4" type="ORF">KS2013_2045</name>
</gene>
<dbReference type="GO" id="GO:0004113">
    <property type="term" value="F:2',3'-cyclic-nucleotide 3'-phosphodiesterase activity"/>
    <property type="evidence" value="ECO:0007669"/>
    <property type="project" value="InterPro"/>
</dbReference>
<dbReference type="HAMAP" id="MF_01940">
    <property type="entry name" value="RNA_CPDase"/>
    <property type="match status" value="1"/>
</dbReference>
<feature type="active site" description="Proton acceptor" evidence="2">
    <location>
        <position position="133"/>
    </location>
</feature>
<dbReference type="RefSeq" id="WP_068993471.1">
    <property type="nucleotide sequence ID" value="NZ_CP012418.1"/>
</dbReference>
<name>A0A1B3BD84_9GAMM</name>
<dbReference type="InterPro" id="IPR004175">
    <property type="entry name" value="RNA_CPDase"/>
</dbReference>
<evidence type="ECO:0000256" key="1">
    <source>
        <dbReference type="ARBA" id="ARBA00022801"/>
    </source>
</evidence>
<dbReference type="Pfam" id="PF02834">
    <property type="entry name" value="LigT_PEase"/>
    <property type="match status" value="1"/>
</dbReference>
<comment type="function">
    <text evidence="2">Hydrolyzes RNA 2',3'-cyclic phosphodiester to an RNA 2'-phosphomonoester.</text>
</comment>